<keyword evidence="3" id="KW-1185">Reference proteome</keyword>
<reference evidence="3" key="1">
    <citation type="journal article" date="2019" name="Int. J. Syst. Evol. Microbiol.">
        <title>The Global Catalogue of Microorganisms (GCM) 10K type strain sequencing project: providing services to taxonomists for standard genome sequencing and annotation.</title>
        <authorList>
            <consortium name="The Broad Institute Genomics Platform"/>
            <consortium name="The Broad Institute Genome Sequencing Center for Infectious Disease"/>
            <person name="Wu L."/>
            <person name="Ma J."/>
        </authorList>
    </citation>
    <scope>NUCLEOTIDE SEQUENCE [LARGE SCALE GENOMIC DNA]</scope>
    <source>
        <strain evidence="3">CGMCC 1.15297</strain>
    </source>
</reference>
<feature type="region of interest" description="Disordered" evidence="1">
    <location>
        <begin position="1"/>
        <end position="21"/>
    </location>
</feature>
<dbReference type="EMBL" id="BMID01000001">
    <property type="protein sequence ID" value="GFZ99995.1"/>
    <property type="molecule type" value="Genomic_DNA"/>
</dbReference>
<dbReference type="Proteomes" id="UP000603317">
    <property type="component" value="Unassembled WGS sequence"/>
</dbReference>
<proteinExistence type="predicted"/>
<protein>
    <submittedName>
        <fullName evidence="2">Uncharacterized protein</fullName>
    </submittedName>
</protein>
<accession>A0ABQ1F5E3</accession>
<sequence length="70" mass="7510">MLAPGQAGASGSDRRGPPIPGFCKTGARANMAFFQILGAQSGRRNVTFRAGTAKGRRLLVIRPFYSITRE</sequence>
<evidence type="ECO:0000313" key="3">
    <source>
        <dbReference type="Proteomes" id="UP000603317"/>
    </source>
</evidence>
<gene>
    <name evidence="2" type="ORF">GCM10010923_05550</name>
</gene>
<organism evidence="2 3">
    <name type="scientific">Blastomonas marina</name>
    <dbReference type="NCBI Taxonomy" id="1867408"/>
    <lineage>
        <taxon>Bacteria</taxon>
        <taxon>Pseudomonadati</taxon>
        <taxon>Pseudomonadota</taxon>
        <taxon>Alphaproteobacteria</taxon>
        <taxon>Sphingomonadales</taxon>
        <taxon>Sphingomonadaceae</taxon>
        <taxon>Blastomonas</taxon>
    </lineage>
</organism>
<comment type="caution">
    <text evidence="2">The sequence shown here is derived from an EMBL/GenBank/DDBJ whole genome shotgun (WGS) entry which is preliminary data.</text>
</comment>
<name>A0ABQ1F5E3_9SPHN</name>
<evidence type="ECO:0000256" key="1">
    <source>
        <dbReference type="SAM" id="MobiDB-lite"/>
    </source>
</evidence>
<evidence type="ECO:0000313" key="2">
    <source>
        <dbReference type="EMBL" id="GFZ99995.1"/>
    </source>
</evidence>